<proteinExistence type="predicted"/>
<dbReference type="Proteomes" id="UP000290819">
    <property type="component" value="Unassembled WGS sequence"/>
</dbReference>
<comment type="caution">
    <text evidence="1">The sequence shown here is derived from an EMBL/GenBank/DDBJ whole genome shotgun (WGS) entry which is preliminary data.</text>
</comment>
<dbReference type="EMBL" id="MZXW01000038">
    <property type="protein sequence ID" value="RXT40289.1"/>
    <property type="molecule type" value="Genomic_DNA"/>
</dbReference>
<sequence>MCSFHQFSALAATRGEGLHPKLRALLERAAASPFSEVSLRHDGLVQAGPDPDMEIVPSRAKVVPLSRQLANR</sequence>
<protein>
    <submittedName>
        <fullName evidence="1">Uncharacterized protein</fullName>
    </submittedName>
</protein>
<organism evidence="1 2">
    <name type="scientific">Bradyrhizobium betae</name>
    <dbReference type="NCBI Taxonomy" id="244734"/>
    <lineage>
        <taxon>Bacteria</taxon>
        <taxon>Pseudomonadati</taxon>
        <taxon>Pseudomonadota</taxon>
        <taxon>Alphaproteobacteria</taxon>
        <taxon>Hyphomicrobiales</taxon>
        <taxon>Nitrobacteraceae</taxon>
        <taxon>Bradyrhizobium</taxon>
    </lineage>
</organism>
<evidence type="ECO:0000313" key="1">
    <source>
        <dbReference type="EMBL" id="RXT40289.1"/>
    </source>
</evidence>
<evidence type="ECO:0000313" key="2">
    <source>
        <dbReference type="Proteomes" id="UP000290819"/>
    </source>
</evidence>
<dbReference type="AlphaFoldDB" id="A0A4Q1UR08"/>
<gene>
    <name evidence="1" type="ORF">B5V03_28810</name>
</gene>
<name>A0A4Q1UR08_9BRAD</name>
<keyword evidence="2" id="KW-1185">Reference proteome</keyword>
<accession>A0A4Q1UR08</accession>
<reference evidence="1 2" key="1">
    <citation type="submission" date="2017-03" db="EMBL/GenBank/DDBJ databases">
        <authorList>
            <person name="Safronova V.I."/>
            <person name="Sazanova A.L."/>
            <person name="Chirak E.R."/>
        </authorList>
    </citation>
    <scope>NUCLEOTIDE SEQUENCE [LARGE SCALE GENOMIC DNA]</scope>
    <source>
        <strain evidence="1 2">Opo-243</strain>
    </source>
</reference>